<organism evidence="7 8">
    <name type="scientific">Pleomorphomonas carboxyditropha</name>
    <dbReference type="NCBI Taxonomy" id="2023338"/>
    <lineage>
        <taxon>Bacteria</taxon>
        <taxon>Pseudomonadati</taxon>
        <taxon>Pseudomonadota</taxon>
        <taxon>Alphaproteobacteria</taxon>
        <taxon>Hyphomicrobiales</taxon>
        <taxon>Pleomorphomonadaceae</taxon>
        <taxon>Pleomorphomonas</taxon>
    </lineage>
</organism>
<evidence type="ECO:0000256" key="1">
    <source>
        <dbReference type="ARBA" id="ARBA00009018"/>
    </source>
</evidence>
<dbReference type="RefSeq" id="WP_100080836.1">
    <property type="nucleotide sequence ID" value="NZ_NQVN01000007.1"/>
</dbReference>
<sequence length="193" mass="20287">MIVIGLTGSIGMGKTTTADLFRQAGLPVFDADATVHALYDGPLAADIEAAFPGTTREDRVDRAKLANRLSADSEAFGRLEAIVHPAVRRAEADFLQKARAAGAPAVVLDIPLLLETGRDGDVDKVVVVSAPADVQRSRVLARPGMTAEKFEALLARQMPDADKRARADFVVPSGDGLAAAEAAVAAFLRQLLS</sequence>
<dbReference type="EMBL" id="NQVN01000007">
    <property type="protein sequence ID" value="PIO98926.1"/>
    <property type="molecule type" value="Genomic_DNA"/>
</dbReference>
<dbReference type="GO" id="GO:0005524">
    <property type="term" value="F:ATP binding"/>
    <property type="evidence" value="ECO:0007669"/>
    <property type="project" value="UniProtKB-UniRule"/>
</dbReference>
<comment type="subcellular location">
    <subcellularLocation>
        <location evidence="5">Cytoplasm</location>
    </subcellularLocation>
</comment>
<accession>A0A2G9WW35</accession>
<evidence type="ECO:0000256" key="4">
    <source>
        <dbReference type="ARBA" id="ARBA00022993"/>
    </source>
</evidence>
<feature type="binding site" evidence="5">
    <location>
        <begin position="11"/>
        <end position="16"/>
    </location>
    <ligand>
        <name>ATP</name>
        <dbReference type="ChEBI" id="CHEBI:30616"/>
    </ligand>
</feature>
<dbReference type="OrthoDB" id="9812943at2"/>
<keyword evidence="5 7" id="KW-0418">Kinase</keyword>
<dbReference type="EC" id="2.7.1.24" evidence="5 6"/>
<gene>
    <name evidence="5" type="primary">coaE</name>
    <name evidence="7" type="ORF">CJ014_12640</name>
</gene>
<dbReference type="InterPro" id="IPR001977">
    <property type="entry name" value="Depp_CoAkinase"/>
</dbReference>
<dbReference type="Proteomes" id="UP000231070">
    <property type="component" value="Unassembled WGS sequence"/>
</dbReference>
<dbReference type="AlphaFoldDB" id="A0A2G9WW35"/>
<dbReference type="UniPathway" id="UPA00241">
    <property type="reaction ID" value="UER00356"/>
</dbReference>
<evidence type="ECO:0000313" key="8">
    <source>
        <dbReference type="Proteomes" id="UP000231070"/>
    </source>
</evidence>
<keyword evidence="8" id="KW-1185">Reference proteome</keyword>
<dbReference type="InterPro" id="IPR027417">
    <property type="entry name" value="P-loop_NTPase"/>
</dbReference>
<comment type="function">
    <text evidence="5">Catalyzes the phosphorylation of the 3'-hydroxyl group of dephosphocoenzyme A to form coenzyme A.</text>
</comment>
<comment type="pathway">
    <text evidence="5">Cofactor biosynthesis; coenzyme A biosynthesis; CoA from (R)-pantothenate: step 5/5.</text>
</comment>
<protein>
    <recommendedName>
        <fullName evidence="5 6">Dephospho-CoA kinase</fullName>
        <ecNumber evidence="5 6">2.7.1.24</ecNumber>
    </recommendedName>
    <alternativeName>
        <fullName evidence="5">Dephosphocoenzyme A kinase</fullName>
    </alternativeName>
</protein>
<keyword evidence="2 5" id="KW-0547">Nucleotide-binding</keyword>
<dbReference type="CDD" id="cd02022">
    <property type="entry name" value="DPCK"/>
    <property type="match status" value="1"/>
</dbReference>
<reference evidence="7 8" key="1">
    <citation type="submission" date="2017-08" db="EMBL/GenBank/DDBJ databases">
        <title>Pleomorphomonas carboxidotrophicus sp. nov., a new mesophilic hydrogenogenic carboxidotroph.</title>
        <authorList>
            <person name="Esquivel-Elizondo S."/>
            <person name="Krajmalnik-Brown R."/>
            <person name="Maldonado J."/>
        </authorList>
    </citation>
    <scope>NUCLEOTIDE SEQUENCE [LARGE SCALE GENOMIC DNA]</scope>
    <source>
        <strain evidence="7 8">SVCO-16</strain>
    </source>
</reference>
<evidence type="ECO:0000313" key="7">
    <source>
        <dbReference type="EMBL" id="PIO98926.1"/>
    </source>
</evidence>
<dbReference type="NCBIfam" id="TIGR00152">
    <property type="entry name" value="dephospho-CoA kinase"/>
    <property type="match status" value="1"/>
</dbReference>
<dbReference type="GO" id="GO:0005737">
    <property type="term" value="C:cytoplasm"/>
    <property type="evidence" value="ECO:0007669"/>
    <property type="project" value="UniProtKB-SubCell"/>
</dbReference>
<evidence type="ECO:0000256" key="6">
    <source>
        <dbReference type="NCBIfam" id="TIGR00152"/>
    </source>
</evidence>
<dbReference type="PANTHER" id="PTHR10695:SF46">
    <property type="entry name" value="BIFUNCTIONAL COENZYME A SYNTHASE-RELATED"/>
    <property type="match status" value="1"/>
</dbReference>
<dbReference type="PROSITE" id="PS51219">
    <property type="entry name" value="DPCK"/>
    <property type="match status" value="1"/>
</dbReference>
<dbReference type="Pfam" id="PF01121">
    <property type="entry name" value="CoaE"/>
    <property type="match status" value="1"/>
</dbReference>
<keyword evidence="3 5" id="KW-0067">ATP-binding</keyword>
<dbReference type="HAMAP" id="MF_00376">
    <property type="entry name" value="Dephospho_CoA_kinase"/>
    <property type="match status" value="1"/>
</dbReference>
<keyword evidence="5" id="KW-0808">Transferase</keyword>
<dbReference type="Gene3D" id="3.40.50.300">
    <property type="entry name" value="P-loop containing nucleotide triphosphate hydrolases"/>
    <property type="match status" value="1"/>
</dbReference>
<dbReference type="GO" id="GO:0004140">
    <property type="term" value="F:dephospho-CoA kinase activity"/>
    <property type="evidence" value="ECO:0007669"/>
    <property type="project" value="UniProtKB-UniRule"/>
</dbReference>
<dbReference type="GO" id="GO:0015937">
    <property type="term" value="P:coenzyme A biosynthetic process"/>
    <property type="evidence" value="ECO:0007669"/>
    <property type="project" value="UniProtKB-UniRule"/>
</dbReference>
<keyword evidence="5" id="KW-0963">Cytoplasm</keyword>
<dbReference type="SUPFAM" id="SSF52540">
    <property type="entry name" value="P-loop containing nucleoside triphosphate hydrolases"/>
    <property type="match status" value="1"/>
</dbReference>
<dbReference type="PANTHER" id="PTHR10695">
    <property type="entry name" value="DEPHOSPHO-COA KINASE-RELATED"/>
    <property type="match status" value="1"/>
</dbReference>
<evidence type="ECO:0000256" key="3">
    <source>
        <dbReference type="ARBA" id="ARBA00022840"/>
    </source>
</evidence>
<evidence type="ECO:0000256" key="2">
    <source>
        <dbReference type="ARBA" id="ARBA00022741"/>
    </source>
</evidence>
<comment type="similarity">
    <text evidence="1 5">Belongs to the CoaE family.</text>
</comment>
<proteinExistence type="inferred from homology"/>
<evidence type="ECO:0000256" key="5">
    <source>
        <dbReference type="HAMAP-Rule" id="MF_00376"/>
    </source>
</evidence>
<name>A0A2G9WW35_9HYPH</name>
<comment type="catalytic activity">
    <reaction evidence="5">
        <text>3'-dephospho-CoA + ATP = ADP + CoA + H(+)</text>
        <dbReference type="Rhea" id="RHEA:18245"/>
        <dbReference type="ChEBI" id="CHEBI:15378"/>
        <dbReference type="ChEBI" id="CHEBI:30616"/>
        <dbReference type="ChEBI" id="CHEBI:57287"/>
        <dbReference type="ChEBI" id="CHEBI:57328"/>
        <dbReference type="ChEBI" id="CHEBI:456216"/>
        <dbReference type="EC" id="2.7.1.24"/>
    </reaction>
</comment>
<keyword evidence="4 5" id="KW-0173">Coenzyme A biosynthesis</keyword>
<comment type="caution">
    <text evidence="7">The sequence shown here is derived from an EMBL/GenBank/DDBJ whole genome shotgun (WGS) entry which is preliminary data.</text>
</comment>